<sequence>MDVWFLLAITKGQPLVTSWVGDWVSPVNKNKPIHHVITPHKTKDVTQRTNENDSPAASIEPPLGAKTSTT</sequence>
<evidence type="ECO:0000313" key="2">
    <source>
        <dbReference type="EMBL" id="KAG5617672.1"/>
    </source>
</evidence>
<name>A0A9J5ZZL7_SOLCO</name>
<reference evidence="2 3" key="1">
    <citation type="submission" date="2020-09" db="EMBL/GenBank/DDBJ databases">
        <title>De no assembly of potato wild relative species, Solanum commersonii.</title>
        <authorList>
            <person name="Cho K."/>
        </authorList>
    </citation>
    <scope>NUCLEOTIDE SEQUENCE [LARGE SCALE GENOMIC DNA]</scope>
    <source>
        <strain evidence="2">LZ3.2</strain>
        <tissue evidence="2">Leaf</tissue>
    </source>
</reference>
<comment type="caution">
    <text evidence="2">The sequence shown here is derived from an EMBL/GenBank/DDBJ whole genome shotgun (WGS) entry which is preliminary data.</text>
</comment>
<gene>
    <name evidence="2" type="ORF">H5410_017496</name>
</gene>
<accession>A0A9J5ZZL7</accession>
<feature type="region of interest" description="Disordered" evidence="1">
    <location>
        <begin position="34"/>
        <end position="70"/>
    </location>
</feature>
<dbReference type="AlphaFoldDB" id="A0A9J5ZZL7"/>
<dbReference type="EMBL" id="JACXVP010000003">
    <property type="protein sequence ID" value="KAG5617672.1"/>
    <property type="molecule type" value="Genomic_DNA"/>
</dbReference>
<proteinExistence type="predicted"/>
<evidence type="ECO:0000256" key="1">
    <source>
        <dbReference type="SAM" id="MobiDB-lite"/>
    </source>
</evidence>
<dbReference type="Proteomes" id="UP000824120">
    <property type="component" value="Chromosome 3"/>
</dbReference>
<keyword evidence="3" id="KW-1185">Reference proteome</keyword>
<evidence type="ECO:0000313" key="3">
    <source>
        <dbReference type="Proteomes" id="UP000824120"/>
    </source>
</evidence>
<organism evidence="2 3">
    <name type="scientific">Solanum commersonii</name>
    <name type="common">Commerson's wild potato</name>
    <name type="synonym">Commerson's nightshade</name>
    <dbReference type="NCBI Taxonomy" id="4109"/>
    <lineage>
        <taxon>Eukaryota</taxon>
        <taxon>Viridiplantae</taxon>
        <taxon>Streptophyta</taxon>
        <taxon>Embryophyta</taxon>
        <taxon>Tracheophyta</taxon>
        <taxon>Spermatophyta</taxon>
        <taxon>Magnoliopsida</taxon>
        <taxon>eudicotyledons</taxon>
        <taxon>Gunneridae</taxon>
        <taxon>Pentapetalae</taxon>
        <taxon>asterids</taxon>
        <taxon>lamiids</taxon>
        <taxon>Solanales</taxon>
        <taxon>Solanaceae</taxon>
        <taxon>Solanoideae</taxon>
        <taxon>Solaneae</taxon>
        <taxon>Solanum</taxon>
    </lineage>
</organism>
<protein>
    <submittedName>
        <fullName evidence="2">Uncharacterized protein</fullName>
    </submittedName>
</protein>